<feature type="transmembrane region" description="Helical" evidence="1">
    <location>
        <begin position="87"/>
        <end position="104"/>
    </location>
</feature>
<evidence type="ECO:0008006" key="4">
    <source>
        <dbReference type="Google" id="ProtNLM"/>
    </source>
</evidence>
<feature type="transmembrane region" description="Helical" evidence="1">
    <location>
        <begin position="294"/>
        <end position="314"/>
    </location>
</feature>
<proteinExistence type="predicted"/>
<dbReference type="RefSeq" id="WP_346102402.1">
    <property type="nucleotide sequence ID" value="NZ_BAAAMU010000007.1"/>
</dbReference>
<keyword evidence="1" id="KW-0812">Transmembrane</keyword>
<keyword evidence="1" id="KW-1133">Transmembrane helix</keyword>
<sequence length="357" mass="38012">MTQERNTSSPKAALLRFSAALTASGPVILTAFGIGRQTVGWFCAPLPSASHPSAENPYPAEEFEGPYSLAGPSGWGSYAPDDVPGELLFWGVLLLPIIVAGLIMNASHRATLTAVATIATVLAYGLVIAFFLPGPDPCTGRPHAVTPPWLLITCYPLSAGALLLTARSPRPRGRYGLILWAVAGVAAAWPALFDRIPPMYTMFITGDGVRLIEASVWDGLASWFGDADKIGLPLILVALAAITTATAPPRWRRTAGLTSAAALLLFVLVEIASYVSHGTGVFDLLLTASTPWRLLLAAALVASAAWYPPPRFSWTGTVRLARNLMRRPRARTRYVTVTLLIAAGALWLIASSFTPTR</sequence>
<keyword evidence="3" id="KW-1185">Reference proteome</keyword>
<name>A0ABN2EWL6_9ACTN</name>
<feature type="transmembrane region" description="Helical" evidence="1">
    <location>
        <begin position="176"/>
        <end position="193"/>
    </location>
</feature>
<feature type="transmembrane region" description="Helical" evidence="1">
    <location>
        <begin position="254"/>
        <end position="274"/>
    </location>
</feature>
<protein>
    <recommendedName>
        <fullName evidence="4">DUF2029 domain-containing protein</fullName>
    </recommendedName>
</protein>
<feature type="transmembrane region" description="Helical" evidence="1">
    <location>
        <begin position="12"/>
        <end position="34"/>
    </location>
</feature>
<feature type="transmembrane region" description="Helical" evidence="1">
    <location>
        <begin position="144"/>
        <end position="164"/>
    </location>
</feature>
<comment type="caution">
    <text evidence="2">The sequence shown here is derived from an EMBL/GenBank/DDBJ whole genome shotgun (WGS) entry which is preliminary data.</text>
</comment>
<organism evidence="2 3">
    <name type="scientific">Nonomuraea maheshkhaliensis</name>
    <dbReference type="NCBI Taxonomy" id="419590"/>
    <lineage>
        <taxon>Bacteria</taxon>
        <taxon>Bacillati</taxon>
        <taxon>Actinomycetota</taxon>
        <taxon>Actinomycetes</taxon>
        <taxon>Streptosporangiales</taxon>
        <taxon>Streptosporangiaceae</taxon>
        <taxon>Nonomuraea</taxon>
    </lineage>
</organism>
<feature type="transmembrane region" description="Helical" evidence="1">
    <location>
        <begin position="111"/>
        <end position="132"/>
    </location>
</feature>
<reference evidence="2 3" key="1">
    <citation type="journal article" date="2019" name="Int. J. Syst. Evol. Microbiol.">
        <title>The Global Catalogue of Microorganisms (GCM) 10K type strain sequencing project: providing services to taxonomists for standard genome sequencing and annotation.</title>
        <authorList>
            <consortium name="The Broad Institute Genomics Platform"/>
            <consortium name="The Broad Institute Genome Sequencing Center for Infectious Disease"/>
            <person name="Wu L."/>
            <person name="Ma J."/>
        </authorList>
    </citation>
    <scope>NUCLEOTIDE SEQUENCE [LARGE SCALE GENOMIC DNA]</scope>
    <source>
        <strain evidence="2 3">JCM 13929</strain>
    </source>
</reference>
<feature type="transmembrane region" description="Helical" evidence="1">
    <location>
        <begin position="334"/>
        <end position="353"/>
    </location>
</feature>
<gene>
    <name evidence="2" type="ORF">GCM10009733_014270</name>
</gene>
<evidence type="ECO:0000256" key="1">
    <source>
        <dbReference type="SAM" id="Phobius"/>
    </source>
</evidence>
<dbReference type="EMBL" id="BAAAMU010000007">
    <property type="protein sequence ID" value="GAA1619072.1"/>
    <property type="molecule type" value="Genomic_DNA"/>
</dbReference>
<accession>A0ABN2EWL6</accession>
<evidence type="ECO:0000313" key="2">
    <source>
        <dbReference type="EMBL" id="GAA1619072.1"/>
    </source>
</evidence>
<dbReference type="Proteomes" id="UP001500064">
    <property type="component" value="Unassembled WGS sequence"/>
</dbReference>
<evidence type="ECO:0000313" key="3">
    <source>
        <dbReference type="Proteomes" id="UP001500064"/>
    </source>
</evidence>
<keyword evidence="1" id="KW-0472">Membrane</keyword>
<feature type="transmembrane region" description="Helical" evidence="1">
    <location>
        <begin position="230"/>
        <end position="247"/>
    </location>
</feature>